<dbReference type="SUPFAM" id="SSF54637">
    <property type="entry name" value="Thioesterase/thiol ester dehydrase-isomerase"/>
    <property type="match status" value="1"/>
</dbReference>
<reference evidence="5 6" key="1">
    <citation type="submission" date="2016-11" db="EMBL/GenBank/DDBJ databases">
        <authorList>
            <person name="Jaros S."/>
            <person name="Januszkiewicz K."/>
            <person name="Wedrychowicz H."/>
        </authorList>
    </citation>
    <scope>NUCLEOTIDE SEQUENCE [LARGE SCALE GENOMIC DNA]</scope>
    <source>
        <strain evidence="5 6">DSM 43832</strain>
    </source>
</reference>
<evidence type="ECO:0000259" key="4">
    <source>
        <dbReference type="Pfam" id="PF03061"/>
    </source>
</evidence>
<dbReference type="NCBIfam" id="TIGR00369">
    <property type="entry name" value="unchar_dom_1"/>
    <property type="match status" value="1"/>
</dbReference>
<keyword evidence="2" id="KW-0378">Hydrolase</keyword>
<feature type="compositionally biased region" description="Basic residues" evidence="3">
    <location>
        <begin position="1"/>
        <end position="16"/>
    </location>
</feature>
<feature type="region of interest" description="Disordered" evidence="3">
    <location>
        <begin position="1"/>
        <end position="39"/>
    </location>
</feature>
<feature type="domain" description="Thioesterase" evidence="4">
    <location>
        <begin position="81"/>
        <end position="158"/>
    </location>
</feature>
<name>A0A1M6ZJN2_PSETH</name>
<sequence>MRHRPRRRRPPARYRRTVTTEAPDRDAESGAGSGTDLSADQITAEQIAAEQLADRMGIEVLETSREQVVGRMPVAGNRQPYGVLHGGANAVLAETLGSMLSAVNVMPDRFPVGIELSCTHHRSATSGWVTGVATPIHIGRSTSTTEIVITDEQGRRVCTARLTCLHRDNRPRVS</sequence>
<dbReference type="AlphaFoldDB" id="A0A1M6ZJN2"/>
<gene>
    <name evidence="5" type="ORF">SAMN05443637_12415</name>
</gene>
<dbReference type="CDD" id="cd03443">
    <property type="entry name" value="PaaI_thioesterase"/>
    <property type="match status" value="1"/>
</dbReference>
<evidence type="ECO:0000256" key="2">
    <source>
        <dbReference type="ARBA" id="ARBA00022801"/>
    </source>
</evidence>
<evidence type="ECO:0000313" key="5">
    <source>
        <dbReference type="EMBL" id="SHL30696.1"/>
    </source>
</evidence>
<evidence type="ECO:0000313" key="6">
    <source>
        <dbReference type="Proteomes" id="UP000184363"/>
    </source>
</evidence>
<dbReference type="EMBL" id="FRAP01000024">
    <property type="protein sequence ID" value="SHL30696.1"/>
    <property type="molecule type" value="Genomic_DNA"/>
</dbReference>
<organism evidence="5 6">
    <name type="scientific">Pseudonocardia thermophila</name>
    <dbReference type="NCBI Taxonomy" id="1848"/>
    <lineage>
        <taxon>Bacteria</taxon>
        <taxon>Bacillati</taxon>
        <taxon>Actinomycetota</taxon>
        <taxon>Actinomycetes</taxon>
        <taxon>Pseudonocardiales</taxon>
        <taxon>Pseudonocardiaceae</taxon>
        <taxon>Pseudonocardia</taxon>
    </lineage>
</organism>
<protein>
    <submittedName>
        <fullName evidence="5">Uncharacterized domain 1-containing protein</fullName>
    </submittedName>
</protein>
<keyword evidence="6" id="KW-1185">Reference proteome</keyword>
<dbReference type="InterPro" id="IPR003736">
    <property type="entry name" value="PAAI_dom"/>
</dbReference>
<evidence type="ECO:0000256" key="3">
    <source>
        <dbReference type="SAM" id="MobiDB-lite"/>
    </source>
</evidence>
<dbReference type="GO" id="GO:0005829">
    <property type="term" value="C:cytosol"/>
    <property type="evidence" value="ECO:0007669"/>
    <property type="project" value="TreeGrafter"/>
</dbReference>
<comment type="similarity">
    <text evidence="1">Belongs to the thioesterase PaaI family.</text>
</comment>
<accession>A0A1M6ZJN2</accession>
<evidence type="ECO:0000256" key="1">
    <source>
        <dbReference type="ARBA" id="ARBA00008324"/>
    </source>
</evidence>
<dbReference type="GO" id="GO:0061522">
    <property type="term" value="F:1,4-dihydroxy-2-naphthoyl-CoA thioesterase activity"/>
    <property type="evidence" value="ECO:0007669"/>
    <property type="project" value="TreeGrafter"/>
</dbReference>
<dbReference type="InterPro" id="IPR006683">
    <property type="entry name" value="Thioestr_dom"/>
</dbReference>
<dbReference type="Pfam" id="PF03061">
    <property type="entry name" value="4HBT"/>
    <property type="match status" value="1"/>
</dbReference>
<dbReference type="STRING" id="1848.SAMN05443637_12415"/>
<dbReference type="PANTHER" id="PTHR43240">
    <property type="entry name" value="1,4-DIHYDROXY-2-NAPHTHOYL-COA THIOESTERASE 1"/>
    <property type="match status" value="1"/>
</dbReference>
<dbReference type="PANTHER" id="PTHR43240:SF5">
    <property type="entry name" value="1,4-DIHYDROXY-2-NAPHTHOYL-COA THIOESTERASE 1"/>
    <property type="match status" value="1"/>
</dbReference>
<proteinExistence type="inferred from homology"/>
<dbReference type="Gene3D" id="3.10.129.10">
    <property type="entry name" value="Hotdog Thioesterase"/>
    <property type="match status" value="1"/>
</dbReference>
<dbReference type="InterPro" id="IPR029069">
    <property type="entry name" value="HotDog_dom_sf"/>
</dbReference>
<dbReference type="Proteomes" id="UP000184363">
    <property type="component" value="Unassembled WGS sequence"/>
</dbReference>